<evidence type="ECO:0000313" key="1">
    <source>
        <dbReference type="EMBL" id="GAA2268369.1"/>
    </source>
</evidence>
<dbReference type="RefSeq" id="WP_344639854.1">
    <property type="nucleotide sequence ID" value="NZ_BAAATR010000036.1"/>
</dbReference>
<keyword evidence="2" id="KW-1185">Reference proteome</keyword>
<dbReference type="Proteomes" id="UP001500305">
    <property type="component" value="Unassembled WGS sequence"/>
</dbReference>
<evidence type="ECO:0008006" key="3">
    <source>
        <dbReference type="Google" id="ProtNLM"/>
    </source>
</evidence>
<reference evidence="1 2" key="1">
    <citation type="journal article" date="2019" name="Int. J. Syst. Evol. Microbiol.">
        <title>The Global Catalogue of Microorganisms (GCM) 10K type strain sequencing project: providing services to taxonomists for standard genome sequencing and annotation.</title>
        <authorList>
            <consortium name="The Broad Institute Genomics Platform"/>
            <consortium name="The Broad Institute Genome Sequencing Center for Infectious Disease"/>
            <person name="Wu L."/>
            <person name="Ma J."/>
        </authorList>
    </citation>
    <scope>NUCLEOTIDE SEQUENCE [LARGE SCALE GENOMIC DNA]</scope>
    <source>
        <strain evidence="1 2">JCM 7356</strain>
    </source>
</reference>
<proteinExistence type="predicted"/>
<dbReference type="InterPro" id="IPR021903">
    <property type="entry name" value="DUF3515"/>
</dbReference>
<evidence type="ECO:0000313" key="2">
    <source>
        <dbReference type="Proteomes" id="UP001500305"/>
    </source>
</evidence>
<gene>
    <name evidence="1" type="ORF">GCM10010430_62080</name>
</gene>
<dbReference type="EMBL" id="BAAATR010000036">
    <property type="protein sequence ID" value="GAA2268369.1"/>
    <property type="molecule type" value="Genomic_DNA"/>
</dbReference>
<protein>
    <recommendedName>
        <fullName evidence="3">DUF3515 domain-containing protein</fullName>
    </recommendedName>
</protein>
<organism evidence="1 2">
    <name type="scientific">Kitasatospora cystarginea</name>
    <dbReference type="NCBI Taxonomy" id="58350"/>
    <lineage>
        <taxon>Bacteria</taxon>
        <taxon>Bacillati</taxon>
        <taxon>Actinomycetota</taxon>
        <taxon>Actinomycetes</taxon>
        <taxon>Kitasatosporales</taxon>
        <taxon>Streptomycetaceae</taxon>
        <taxon>Kitasatospora</taxon>
    </lineage>
</organism>
<name>A0ABN3ESF4_9ACTN</name>
<accession>A0ABN3ESF4</accession>
<sequence>MPRFPGPSARLMSLPAPLRWAAPPVALLGGIALLLVDWSTPPNVTPPTPAPAVAKICAALDKALPDTVLGHKRQDPKPDSPYTAAWNSSPHTVLKCGIDRPGYLDDDPTASAPEVNDVQFGMAPDGHGGYRFVTTLRKAYVEITVPQGAYSNYIDPLSSLTDAIKSTVPDGL</sequence>
<comment type="caution">
    <text evidence="1">The sequence shown here is derived from an EMBL/GenBank/DDBJ whole genome shotgun (WGS) entry which is preliminary data.</text>
</comment>
<dbReference type="Pfam" id="PF12028">
    <property type="entry name" value="DUF3515"/>
    <property type="match status" value="1"/>
</dbReference>